<evidence type="ECO:0000313" key="1">
    <source>
        <dbReference type="EMBL" id="QJA57948.1"/>
    </source>
</evidence>
<name>A0A6M3IL85_9ZZZZ</name>
<proteinExistence type="predicted"/>
<reference evidence="1" key="1">
    <citation type="submission" date="2020-03" db="EMBL/GenBank/DDBJ databases">
        <title>The deep terrestrial virosphere.</title>
        <authorList>
            <person name="Holmfeldt K."/>
            <person name="Nilsson E."/>
            <person name="Simone D."/>
            <person name="Lopez-Fernandez M."/>
            <person name="Wu X."/>
            <person name="de Brujin I."/>
            <person name="Lundin D."/>
            <person name="Andersson A."/>
            <person name="Bertilsson S."/>
            <person name="Dopson M."/>
        </authorList>
    </citation>
    <scope>NUCLEOTIDE SEQUENCE</scope>
    <source>
        <strain evidence="1">MM415B01534</strain>
    </source>
</reference>
<sequence length="72" mass="8242">MKPIKIKLTKEQSDKLESLFERADKMSARKRTKGVILAQIWRYPKCEIGEAVVHFVPHAKALAIQQILIGIK</sequence>
<gene>
    <name evidence="1" type="ORF">MM415B01534_0016</name>
</gene>
<protein>
    <submittedName>
        <fullName evidence="1">Uncharacterized protein</fullName>
    </submittedName>
</protein>
<dbReference type="EMBL" id="MT141300">
    <property type="protein sequence ID" value="QJA57948.1"/>
    <property type="molecule type" value="Genomic_DNA"/>
</dbReference>
<accession>A0A6M3IL85</accession>
<dbReference type="AlphaFoldDB" id="A0A6M3IL85"/>
<organism evidence="1">
    <name type="scientific">viral metagenome</name>
    <dbReference type="NCBI Taxonomy" id="1070528"/>
    <lineage>
        <taxon>unclassified sequences</taxon>
        <taxon>metagenomes</taxon>
        <taxon>organismal metagenomes</taxon>
    </lineage>
</organism>